<dbReference type="Proteomes" id="UP000266568">
    <property type="component" value="Unassembled WGS sequence"/>
</dbReference>
<dbReference type="RefSeq" id="WP_119035851.1">
    <property type="nucleotide sequence ID" value="NZ_QXDC01000003.1"/>
</dbReference>
<gene>
    <name evidence="2" type="ORF">DFR49_2326</name>
</gene>
<dbReference type="InterPro" id="IPR004843">
    <property type="entry name" value="Calcineurin-like_PHP"/>
</dbReference>
<feature type="domain" description="Calcineurin-like phosphoesterase" evidence="1">
    <location>
        <begin position="27"/>
        <end position="116"/>
    </location>
</feature>
<evidence type="ECO:0000259" key="1">
    <source>
        <dbReference type="Pfam" id="PF00149"/>
    </source>
</evidence>
<dbReference type="PANTHER" id="PTHR39323:SF1">
    <property type="entry name" value="BLR1149 PROTEIN"/>
    <property type="match status" value="1"/>
</dbReference>
<dbReference type="AlphaFoldDB" id="A0A397P7Q1"/>
<dbReference type="EMBL" id="QXDC01000003">
    <property type="protein sequence ID" value="RIA44089.1"/>
    <property type="molecule type" value="Genomic_DNA"/>
</dbReference>
<dbReference type="GO" id="GO:0016787">
    <property type="term" value="F:hydrolase activity"/>
    <property type="evidence" value="ECO:0007669"/>
    <property type="project" value="InterPro"/>
</dbReference>
<dbReference type="InterPro" id="IPR024173">
    <property type="entry name" value="Pesterase_MJ0037-like"/>
</dbReference>
<dbReference type="InterPro" id="IPR029052">
    <property type="entry name" value="Metallo-depent_PP-like"/>
</dbReference>
<comment type="caution">
    <text evidence="2">The sequence shown here is derived from an EMBL/GenBank/DDBJ whole genome shotgun (WGS) entry which is preliminary data.</text>
</comment>
<reference evidence="2 3" key="1">
    <citation type="submission" date="2018-08" db="EMBL/GenBank/DDBJ databases">
        <title>Genomic Encyclopedia of Type Strains, Phase IV (KMG-IV): sequencing the most valuable type-strain genomes for metagenomic binning, comparative biology and taxonomic classification.</title>
        <authorList>
            <person name="Goeker M."/>
        </authorList>
    </citation>
    <scope>NUCLEOTIDE SEQUENCE [LARGE SCALE GENOMIC DNA]</scope>
    <source>
        <strain evidence="2 3">DSM 25527</strain>
    </source>
</reference>
<name>A0A397P7Q1_9SPHN</name>
<accession>A0A397P7Q1</accession>
<dbReference type="Pfam" id="PF00149">
    <property type="entry name" value="Metallophos"/>
    <property type="match status" value="1"/>
</dbReference>
<sequence length="220" mass="24142">MVRFSFAGHDLVALREGALFWPARDALLVADLHLEKASWFARGGQMLPPYDSIATLADLTALVERIAPAEIWCLGDSFHDSEGCTRLPERARAMLGTLTTRRRWVWITGNHDAALVDHCGGEIMDEAEVEGLVLRHEAVPGETRPELSGHFHPKLRMTLRGRRVARRCFVATGTKLILPAFGALTGGLDADHPEILRAVGVGAEALVPLDDRLLRFPIAA</sequence>
<proteinExistence type="predicted"/>
<protein>
    <submittedName>
        <fullName evidence="2">Putative phosphoesterase</fullName>
    </submittedName>
</protein>
<evidence type="ECO:0000313" key="3">
    <source>
        <dbReference type="Proteomes" id="UP000266568"/>
    </source>
</evidence>
<dbReference type="NCBIfam" id="TIGR04123">
    <property type="entry name" value="P_estr_lig_assc"/>
    <property type="match status" value="1"/>
</dbReference>
<organism evidence="2 3">
    <name type="scientific">Hephaestia caeni</name>
    <dbReference type="NCBI Taxonomy" id="645617"/>
    <lineage>
        <taxon>Bacteria</taxon>
        <taxon>Pseudomonadati</taxon>
        <taxon>Pseudomonadota</taxon>
        <taxon>Alphaproteobacteria</taxon>
        <taxon>Sphingomonadales</taxon>
        <taxon>Sphingomonadaceae</taxon>
        <taxon>Hephaestia</taxon>
    </lineage>
</organism>
<dbReference type="PANTHER" id="PTHR39323">
    <property type="entry name" value="BLR1149 PROTEIN"/>
    <property type="match status" value="1"/>
</dbReference>
<dbReference type="SUPFAM" id="SSF56300">
    <property type="entry name" value="Metallo-dependent phosphatases"/>
    <property type="match status" value="1"/>
</dbReference>
<dbReference type="OrthoDB" id="9795838at2"/>
<evidence type="ECO:0000313" key="2">
    <source>
        <dbReference type="EMBL" id="RIA44089.1"/>
    </source>
</evidence>
<dbReference type="InterPro" id="IPR026336">
    <property type="entry name" value="PdeM-like"/>
</dbReference>
<keyword evidence="3" id="KW-1185">Reference proteome</keyword>
<dbReference type="PIRSF" id="PIRSF000887">
    <property type="entry name" value="Pesterase_MJ0037"/>
    <property type="match status" value="1"/>
</dbReference>
<dbReference type="Gene3D" id="3.60.21.10">
    <property type="match status" value="1"/>
</dbReference>